<dbReference type="HOGENOM" id="CLU_2865384_0_0_9"/>
<dbReference type="EMBL" id="ACIP02000001">
    <property type="protein sequence ID" value="EEP29249.1"/>
    <property type="molecule type" value="Genomic_DNA"/>
</dbReference>
<dbReference type="Proteomes" id="UP000003494">
    <property type="component" value="Unassembled WGS sequence"/>
</dbReference>
<reference evidence="1" key="1">
    <citation type="submission" date="2009-04" db="EMBL/GenBank/DDBJ databases">
        <authorList>
            <person name="Weinstock G."/>
            <person name="Sodergren E."/>
            <person name="Clifton S."/>
            <person name="Fulton L."/>
            <person name="Fulton B."/>
            <person name="Courtney L."/>
            <person name="Fronick C."/>
            <person name="Harrison M."/>
            <person name="Strong C."/>
            <person name="Farmer C."/>
            <person name="Delahaunty K."/>
            <person name="Markovic C."/>
            <person name="Hall O."/>
            <person name="Minx P."/>
            <person name="Tomlinson C."/>
            <person name="Mitreva M."/>
            <person name="Nelson J."/>
            <person name="Hou S."/>
            <person name="Wollam A."/>
            <person name="Pepin K.H."/>
            <person name="Johnson M."/>
            <person name="Bhonagiri V."/>
            <person name="Nash W.E."/>
            <person name="Warren W."/>
            <person name="Chinwalla A."/>
            <person name="Mardis E.R."/>
            <person name="Wilson R.K."/>
        </authorList>
    </citation>
    <scope>NUCLEOTIDE SEQUENCE [LARGE SCALE GENOMIC DNA]</scope>
    <source>
        <strain evidence="1">DSM 14600</strain>
    </source>
</reference>
<organism evidence="1 2">
    <name type="scientific">Shuttleworthella satelles DSM 14600</name>
    <dbReference type="NCBI Taxonomy" id="626523"/>
    <lineage>
        <taxon>Bacteria</taxon>
        <taxon>Bacillati</taxon>
        <taxon>Bacillota</taxon>
        <taxon>Clostridia</taxon>
        <taxon>Lachnospirales</taxon>
        <taxon>Lachnospiraceae</taxon>
        <taxon>Shuttleworthella</taxon>
    </lineage>
</organism>
<name>C4G9F2_9FIRM</name>
<dbReference type="AlphaFoldDB" id="C4G9F2"/>
<gene>
    <name evidence="1" type="ORF">GCWU000342_00605</name>
</gene>
<accession>C4G9F2</accession>
<evidence type="ECO:0000313" key="2">
    <source>
        <dbReference type="Proteomes" id="UP000003494"/>
    </source>
</evidence>
<evidence type="ECO:0000313" key="1">
    <source>
        <dbReference type="EMBL" id="EEP29249.1"/>
    </source>
</evidence>
<protein>
    <submittedName>
        <fullName evidence="1">Uncharacterized protein</fullName>
    </submittedName>
</protein>
<proteinExistence type="predicted"/>
<comment type="caution">
    <text evidence="1">The sequence shown here is derived from an EMBL/GenBank/DDBJ whole genome shotgun (WGS) entry which is preliminary data.</text>
</comment>
<sequence length="64" mass="7361">MSLTQINSLISCVFVTYKSQYRIEDVKEKSNHLISYKTVVMSKKGESIAIDMVFPCKSRIFPVK</sequence>
<keyword evidence="2" id="KW-1185">Reference proteome</keyword>